<feature type="domain" description="Heterokaryon incompatibility" evidence="4">
    <location>
        <begin position="65"/>
        <end position="216"/>
    </location>
</feature>
<evidence type="ECO:0000313" key="6">
    <source>
        <dbReference type="Proteomes" id="UP000624244"/>
    </source>
</evidence>
<evidence type="ECO:0000256" key="3">
    <source>
        <dbReference type="PROSITE-ProRule" id="PRU00023"/>
    </source>
</evidence>
<evidence type="ECO:0000256" key="2">
    <source>
        <dbReference type="ARBA" id="ARBA00023043"/>
    </source>
</evidence>
<dbReference type="Gene3D" id="1.25.40.20">
    <property type="entry name" value="Ankyrin repeat-containing domain"/>
    <property type="match status" value="3"/>
</dbReference>
<reference evidence="5" key="1">
    <citation type="submission" date="2019-11" db="EMBL/GenBank/DDBJ databases">
        <title>Bipolaris sorokiniana Genome sequencing.</title>
        <authorList>
            <person name="Wang H."/>
        </authorList>
    </citation>
    <scope>NUCLEOTIDE SEQUENCE</scope>
</reference>
<dbReference type="InterPro" id="IPR050745">
    <property type="entry name" value="Multifunctional_regulatory"/>
</dbReference>
<dbReference type="PROSITE" id="PS50088">
    <property type="entry name" value="ANK_REPEAT"/>
    <property type="match status" value="6"/>
</dbReference>
<organism evidence="5 6">
    <name type="scientific">Cochliobolus sativus</name>
    <name type="common">Common root rot and spot blotch fungus</name>
    <name type="synonym">Bipolaris sorokiniana</name>
    <dbReference type="NCBI Taxonomy" id="45130"/>
    <lineage>
        <taxon>Eukaryota</taxon>
        <taxon>Fungi</taxon>
        <taxon>Dikarya</taxon>
        <taxon>Ascomycota</taxon>
        <taxon>Pezizomycotina</taxon>
        <taxon>Dothideomycetes</taxon>
        <taxon>Pleosporomycetidae</taxon>
        <taxon>Pleosporales</taxon>
        <taxon>Pleosporineae</taxon>
        <taxon>Pleosporaceae</taxon>
        <taxon>Bipolaris</taxon>
    </lineage>
</organism>
<dbReference type="SUPFAM" id="SSF48403">
    <property type="entry name" value="Ankyrin repeat"/>
    <property type="match status" value="1"/>
</dbReference>
<dbReference type="InterPro" id="IPR002110">
    <property type="entry name" value="Ankyrin_rpt"/>
</dbReference>
<keyword evidence="1" id="KW-0677">Repeat</keyword>
<feature type="repeat" description="ANK" evidence="3">
    <location>
        <begin position="645"/>
        <end position="677"/>
    </location>
</feature>
<proteinExistence type="predicted"/>
<dbReference type="SMART" id="SM00248">
    <property type="entry name" value="ANK"/>
    <property type="match status" value="8"/>
</dbReference>
<feature type="repeat" description="ANK" evidence="3">
    <location>
        <begin position="711"/>
        <end position="740"/>
    </location>
</feature>
<evidence type="ECO:0000313" key="5">
    <source>
        <dbReference type="EMBL" id="KAF5851499.1"/>
    </source>
</evidence>
<dbReference type="PANTHER" id="PTHR24189">
    <property type="entry name" value="MYOTROPHIN"/>
    <property type="match status" value="1"/>
</dbReference>
<evidence type="ECO:0000259" key="4">
    <source>
        <dbReference type="Pfam" id="PF06985"/>
    </source>
</evidence>
<feature type="repeat" description="ANK" evidence="3">
    <location>
        <begin position="612"/>
        <end position="644"/>
    </location>
</feature>
<dbReference type="Proteomes" id="UP000624244">
    <property type="component" value="Unassembled WGS sequence"/>
</dbReference>
<dbReference type="Pfam" id="PF23397">
    <property type="entry name" value="DUF7104"/>
    <property type="match status" value="2"/>
</dbReference>
<gene>
    <name evidence="5" type="ORF">GGP41_004312</name>
</gene>
<accession>A0A8H5ZMB4</accession>
<name>A0A8H5ZMB4_COCSA</name>
<protein>
    <recommendedName>
        <fullName evidence="4">Heterokaryon incompatibility domain-containing protein</fullName>
    </recommendedName>
</protein>
<dbReference type="InterPro" id="IPR010730">
    <property type="entry name" value="HET"/>
</dbReference>
<dbReference type="Pfam" id="PF13637">
    <property type="entry name" value="Ank_4"/>
    <property type="match status" value="1"/>
</dbReference>
<comment type="caution">
    <text evidence="5">The sequence shown here is derived from an EMBL/GenBank/DDBJ whole genome shotgun (WGS) entry which is preliminary data.</text>
</comment>
<feature type="repeat" description="ANK" evidence="3">
    <location>
        <begin position="579"/>
        <end position="611"/>
    </location>
</feature>
<feature type="repeat" description="ANK" evidence="3">
    <location>
        <begin position="546"/>
        <end position="578"/>
    </location>
</feature>
<dbReference type="InterPro" id="IPR036770">
    <property type="entry name" value="Ankyrin_rpt-contain_sf"/>
</dbReference>
<keyword evidence="2 3" id="KW-0040">ANK repeat</keyword>
<feature type="repeat" description="ANK" evidence="3">
    <location>
        <begin position="678"/>
        <end position="710"/>
    </location>
</feature>
<dbReference type="PROSITE" id="PS50297">
    <property type="entry name" value="ANK_REP_REGION"/>
    <property type="match status" value="6"/>
</dbReference>
<dbReference type="EMBL" id="WNKQ01000005">
    <property type="protein sequence ID" value="KAF5851499.1"/>
    <property type="molecule type" value="Genomic_DNA"/>
</dbReference>
<sequence>MAQYRTPRSESRLWEAGVQMDIYVYEPIDLERPAFRLLQLLRGNGPAIECILYQAYIDGIDTVPYDALSYTWGDTNKTSTVTVNGKTLGVTENLYSALQHLRLEDIDRVLWVDAICIDQGNEKERGHQVQQMCKIYSHAEEVVVWLGQPTEETNILMDCLRQLEENSLTHAHRHWDLAQWTTFWQLVPQNPDFELSKGLDLLLRRPWFRRVWILQEIANAKKASVRCGIKSVKARTFALAPSLIGIKPERHCQAVLDIMPGHLREETWWGESRDLYNLLLKFRESNASDPRDKVYALLGISSDAYDTDSLRPAYTKDLQAVICDTSLFLFGQSDVSYETMPQFLDDLTFRNSTSFLELVRRSNVREVELFIMRRGLEVSLSEDMIKAAAENQENGTKIINFLIQKRGSEITVTDGVIRAAARNRTSGRDIITLLFQKREGEFKLTKAAWEMMHDVFGGEYEEILKGLLQGISCVDAWNEDFDRLLYIMSEGGYTAAVKLLLDKGVDPNAQSRYYEIAVQTVLHKGQRAAAKLLLDNNANVNAVGRLQKTALYAASARGHEVVVKLLLDRGADVNARGEFHITPLCAASVGGHEAVVKLLLDKGADVGERDVFHHTALYMASAEGHKTVVKLLLDKGADVNVGGRRDDTPLYAASAGGHEAVVKLLLDKGANINKRGRLYNTALYAASAKGYTAVVKLLLDRDADVNARGKHGDTPLYAAAAGGHEAVVELLRSKEQEQSI</sequence>
<evidence type="ECO:0000256" key="1">
    <source>
        <dbReference type="ARBA" id="ARBA00022737"/>
    </source>
</evidence>
<dbReference type="InterPro" id="IPR055530">
    <property type="entry name" value="DUF7104"/>
</dbReference>
<dbReference type="PANTHER" id="PTHR24189:SF50">
    <property type="entry name" value="ANKYRIN REPEAT AND SOCS BOX PROTEIN 2"/>
    <property type="match status" value="1"/>
</dbReference>
<dbReference type="AlphaFoldDB" id="A0A8H5ZMB4"/>
<dbReference type="Pfam" id="PF12796">
    <property type="entry name" value="Ank_2"/>
    <property type="match status" value="2"/>
</dbReference>
<dbReference type="Gene3D" id="1.20.5.340">
    <property type="match status" value="1"/>
</dbReference>
<dbReference type="PRINTS" id="PR01415">
    <property type="entry name" value="ANKYRIN"/>
</dbReference>
<dbReference type="Pfam" id="PF06985">
    <property type="entry name" value="HET"/>
    <property type="match status" value="1"/>
</dbReference>